<proteinExistence type="predicted"/>
<feature type="region of interest" description="Disordered" evidence="1">
    <location>
        <begin position="1"/>
        <end position="29"/>
    </location>
</feature>
<dbReference type="EMBL" id="JAEPRB010000115">
    <property type="protein sequence ID" value="KAG2221233.1"/>
    <property type="molecule type" value="Genomic_DNA"/>
</dbReference>
<accession>A0A8H7S4C5</accession>
<comment type="caution">
    <text evidence="2">The sequence shown here is derived from an EMBL/GenBank/DDBJ whole genome shotgun (WGS) entry which is preliminary data.</text>
</comment>
<dbReference type="OrthoDB" id="2251053at2759"/>
<evidence type="ECO:0000313" key="2">
    <source>
        <dbReference type="EMBL" id="KAG2221233.1"/>
    </source>
</evidence>
<reference evidence="2 3" key="1">
    <citation type="submission" date="2020-12" db="EMBL/GenBank/DDBJ databases">
        <title>Metabolic potential, ecology and presence of endohyphal bacteria is reflected in genomic diversity of Mucoromycotina.</title>
        <authorList>
            <person name="Muszewska A."/>
            <person name="Okrasinska A."/>
            <person name="Steczkiewicz K."/>
            <person name="Drgas O."/>
            <person name="Orlowska M."/>
            <person name="Perlinska-Lenart U."/>
            <person name="Aleksandrzak-Piekarczyk T."/>
            <person name="Szatraj K."/>
            <person name="Zielenkiewicz U."/>
            <person name="Pilsyk S."/>
            <person name="Malc E."/>
            <person name="Mieczkowski P."/>
            <person name="Kruszewska J.S."/>
            <person name="Biernat P."/>
            <person name="Pawlowska J."/>
        </authorList>
    </citation>
    <scope>NUCLEOTIDE SEQUENCE [LARGE SCALE GENOMIC DNA]</scope>
    <source>
        <strain evidence="2 3">CBS 142.35</strain>
    </source>
</reference>
<gene>
    <name evidence="2" type="ORF">INT45_013944</name>
</gene>
<sequence>MRGIEGTSKANADALNNGHQLSPVKPIANRKMGRRGDAIFESVKLELGCIETAAAKYQTKEMYDSLLKMPIVLRDMLLSATFSPLILHEARIIGYRISGGSVSLLDVDIPKGFVTRRN</sequence>
<evidence type="ECO:0000256" key="1">
    <source>
        <dbReference type="SAM" id="MobiDB-lite"/>
    </source>
</evidence>
<name>A0A8H7S4C5_9FUNG</name>
<keyword evidence="3" id="KW-1185">Reference proteome</keyword>
<organism evidence="2 3">
    <name type="scientific">Circinella minor</name>
    <dbReference type="NCBI Taxonomy" id="1195481"/>
    <lineage>
        <taxon>Eukaryota</taxon>
        <taxon>Fungi</taxon>
        <taxon>Fungi incertae sedis</taxon>
        <taxon>Mucoromycota</taxon>
        <taxon>Mucoromycotina</taxon>
        <taxon>Mucoromycetes</taxon>
        <taxon>Mucorales</taxon>
        <taxon>Lichtheimiaceae</taxon>
        <taxon>Circinella</taxon>
    </lineage>
</organism>
<protein>
    <submittedName>
        <fullName evidence="2">Uncharacterized protein</fullName>
    </submittedName>
</protein>
<evidence type="ECO:0000313" key="3">
    <source>
        <dbReference type="Proteomes" id="UP000646827"/>
    </source>
</evidence>
<dbReference type="Proteomes" id="UP000646827">
    <property type="component" value="Unassembled WGS sequence"/>
</dbReference>
<dbReference type="AlphaFoldDB" id="A0A8H7S4C5"/>